<accession>A0ABS5U6G5</accession>
<feature type="compositionally biased region" description="Acidic residues" evidence="1">
    <location>
        <begin position="162"/>
        <end position="173"/>
    </location>
</feature>
<feature type="region of interest" description="Disordered" evidence="1">
    <location>
        <begin position="89"/>
        <end position="195"/>
    </location>
</feature>
<evidence type="ECO:0000313" key="3">
    <source>
        <dbReference type="Proteomes" id="UP000784128"/>
    </source>
</evidence>
<organism evidence="2 3">
    <name type="scientific">Pelotalea chapellei</name>
    <dbReference type="NCBI Taxonomy" id="44671"/>
    <lineage>
        <taxon>Bacteria</taxon>
        <taxon>Pseudomonadati</taxon>
        <taxon>Thermodesulfobacteriota</taxon>
        <taxon>Desulfuromonadia</taxon>
        <taxon>Geobacterales</taxon>
        <taxon>Geobacteraceae</taxon>
        <taxon>Pelotalea</taxon>
    </lineage>
</organism>
<protein>
    <submittedName>
        <fullName evidence="2">Uncharacterized protein</fullName>
    </submittedName>
</protein>
<reference evidence="2 3" key="1">
    <citation type="submission" date="2021-05" db="EMBL/GenBank/DDBJ databases">
        <title>The draft genome of Geobacter chapellei DSM 13688.</title>
        <authorList>
            <person name="Xu Z."/>
            <person name="Masuda Y."/>
            <person name="Itoh H."/>
            <person name="Senoo K."/>
        </authorList>
    </citation>
    <scope>NUCLEOTIDE SEQUENCE [LARGE SCALE GENOMIC DNA]</scope>
    <source>
        <strain evidence="2 3">DSM 13688</strain>
    </source>
</reference>
<sequence length="195" mass="21451">MKCPKCGYNSFEFHDACTKCSHDLTGYKNTFGLKAIVIPQAARSVMANSLNGTLLDNQQPDEVDETAEMFSFDLADEGMDSGVVTADIQEDPFNFGNEDSSESSFGEFSFNDEPERDQPAAGADDKNDHFSSLLESTPEDPFAVQDPVPPPPPQKATSPGEFDLDSFSWDEPEPTGTEKPEEDFNNLFGNKDDKK</sequence>
<feature type="compositionally biased region" description="Low complexity" evidence="1">
    <location>
        <begin position="93"/>
        <end position="109"/>
    </location>
</feature>
<keyword evidence="3" id="KW-1185">Reference proteome</keyword>
<evidence type="ECO:0000313" key="2">
    <source>
        <dbReference type="EMBL" id="MBT1071243.1"/>
    </source>
</evidence>
<gene>
    <name evidence="2" type="ORF">KJB30_05585</name>
</gene>
<dbReference type="RefSeq" id="WP_214296957.1">
    <property type="nucleotide sequence ID" value="NZ_JAHDYS010000004.1"/>
</dbReference>
<comment type="caution">
    <text evidence="2">The sequence shown here is derived from an EMBL/GenBank/DDBJ whole genome shotgun (WGS) entry which is preliminary data.</text>
</comment>
<evidence type="ECO:0000256" key="1">
    <source>
        <dbReference type="SAM" id="MobiDB-lite"/>
    </source>
</evidence>
<dbReference type="EMBL" id="JAHDYS010000004">
    <property type="protein sequence ID" value="MBT1071243.1"/>
    <property type="molecule type" value="Genomic_DNA"/>
</dbReference>
<dbReference type="Proteomes" id="UP000784128">
    <property type="component" value="Unassembled WGS sequence"/>
</dbReference>
<name>A0ABS5U6G5_9BACT</name>
<proteinExistence type="predicted"/>